<dbReference type="Gene3D" id="2.60.40.420">
    <property type="entry name" value="Cupredoxins - blue copper proteins"/>
    <property type="match status" value="1"/>
</dbReference>
<dbReference type="InterPro" id="IPR045087">
    <property type="entry name" value="Cu-oxidase_fam"/>
</dbReference>
<accession>A0A5J9TT87</accession>
<keyword evidence="2" id="KW-0732">Signal</keyword>
<protein>
    <recommendedName>
        <fullName evidence="3">Plastocyanin-like domain-containing protein</fullName>
    </recommendedName>
</protein>
<proteinExistence type="inferred from homology"/>
<dbReference type="GO" id="GO:0005507">
    <property type="term" value="F:copper ion binding"/>
    <property type="evidence" value="ECO:0007669"/>
    <property type="project" value="InterPro"/>
</dbReference>
<evidence type="ECO:0000313" key="4">
    <source>
        <dbReference type="EMBL" id="TVU14495.1"/>
    </source>
</evidence>
<dbReference type="Gramene" id="TVU14495">
    <property type="protein sequence ID" value="TVU14495"/>
    <property type="gene ID" value="EJB05_37968"/>
</dbReference>
<dbReference type="GO" id="GO:0016491">
    <property type="term" value="F:oxidoreductase activity"/>
    <property type="evidence" value="ECO:0007669"/>
    <property type="project" value="TreeGrafter"/>
</dbReference>
<gene>
    <name evidence="4" type="ORF">EJB05_37968</name>
</gene>
<evidence type="ECO:0000256" key="2">
    <source>
        <dbReference type="SAM" id="SignalP"/>
    </source>
</evidence>
<dbReference type="SUPFAM" id="SSF49503">
    <property type="entry name" value="Cupredoxins"/>
    <property type="match status" value="1"/>
</dbReference>
<dbReference type="PANTHER" id="PTHR11709">
    <property type="entry name" value="MULTI-COPPER OXIDASE"/>
    <property type="match status" value="1"/>
</dbReference>
<dbReference type="InterPro" id="IPR008972">
    <property type="entry name" value="Cupredoxin"/>
</dbReference>
<name>A0A5J9TT87_9POAL</name>
<comment type="similarity">
    <text evidence="1">Belongs to the multicopper oxidase family.</text>
</comment>
<dbReference type="CDD" id="cd13849">
    <property type="entry name" value="CuRO_1_LCC_plant"/>
    <property type="match status" value="1"/>
</dbReference>
<evidence type="ECO:0000259" key="3">
    <source>
        <dbReference type="Pfam" id="PF07732"/>
    </source>
</evidence>
<feature type="signal peptide" evidence="2">
    <location>
        <begin position="1"/>
        <end position="30"/>
    </location>
</feature>
<feature type="domain" description="Plastocyanin-like" evidence="3">
    <location>
        <begin position="38"/>
        <end position="152"/>
    </location>
</feature>
<dbReference type="InterPro" id="IPR034288">
    <property type="entry name" value="CuRO_1_LCC"/>
</dbReference>
<sequence>MKSWSLPSAVAVAVAVVLLISATDLPAATAIVEHTFVVSQINMTHLCKETLVTVVNGQFPGPAIEVTEGDSVTVHVVNKSPYNITIHWHGVKQRLNCWADGVPIVTQRPIIPNQNFTYRFDVAGQEGTLWWHAHVPCLRATIHGALIIHPRNGTGSYPFPKPHKEVPIIVGSLITEHAFDRFRYGHNAKLRRDYTLLGTVKKKNVLFAFEGNYFRCWHGCTK</sequence>
<dbReference type="Proteomes" id="UP000324897">
    <property type="component" value="Unassembled WGS sequence"/>
</dbReference>
<evidence type="ECO:0000256" key="1">
    <source>
        <dbReference type="ARBA" id="ARBA00010609"/>
    </source>
</evidence>
<reference evidence="4 5" key="1">
    <citation type="journal article" date="2019" name="Sci. Rep.">
        <title>A high-quality genome of Eragrostis curvula grass provides insights into Poaceae evolution and supports new strategies to enhance forage quality.</title>
        <authorList>
            <person name="Carballo J."/>
            <person name="Santos B.A.C.M."/>
            <person name="Zappacosta D."/>
            <person name="Garbus I."/>
            <person name="Selva J.P."/>
            <person name="Gallo C.A."/>
            <person name="Diaz A."/>
            <person name="Albertini E."/>
            <person name="Caccamo M."/>
            <person name="Echenique V."/>
        </authorList>
    </citation>
    <scope>NUCLEOTIDE SEQUENCE [LARGE SCALE GENOMIC DNA]</scope>
    <source>
        <strain evidence="5">cv. Victoria</strain>
        <tissue evidence="4">Leaf</tissue>
    </source>
</reference>
<organism evidence="4 5">
    <name type="scientific">Eragrostis curvula</name>
    <name type="common">weeping love grass</name>
    <dbReference type="NCBI Taxonomy" id="38414"/>
    <lineage>
        <taxon>Eukaryota</taxon>
        <taxon>Viridiplantae</taxon>
        <taxon>Streptophyta</taxon>
        <taxon>Embryophyta</taxon>
        <taxon>Tracheophyta</taxon>
        <taxon>Spermatophyta</taxon>
        <taxon>Magnoliopsida</taxon>
        <taxon>Liliopsida</taxon>
        <taxon>Poales</taxon>
        <taxon>Poaceae</taxon>
        <taxon>PACMAD clade</taxon>
        <taxon>Chloridoideae</taxon>
        <taxon>Eragrostideae</taxon>
        <taxon>Eragrostidinae</taxon>
        <taxon>Eragrostis</taxon>
    </lineage>
</organism>
<feature type="chain" id="PRO_5023923206" description="Plastocyanin-like domain-containing protein" evidence="2">
    <location>
        <begin position="31"/>
        <end position="222"/>
    </location>
</feature>
<dbReference type="OrthoDB" id="679880at2759"/>
<dbReference type="InterPro" id="IPR011707">
    <property type="entry name" value="Cu-oxidase-like_N"/>
</dbReference>
<dbReference type="PANTHER" id="PTHR11709:SF512">
    <property type="entry name" value="LACCASE"/>
    <property type="match status" value="1"/>
</dbReference>
<keyword evidence="5" id="KW-1185">Reference proteome</keyword>
<evidence type="ECO:0000313" key="5">
    <source>
        <dbReference type="Proteomes" id="UP000324897"/>
    </source>
</evidence>
<dbReference type="AlphaFoldDB" id="A0A5J9TT87"/>
<feature type="non-terminal residue" evidence="4">
    <location>
        <position position="1"/>
    </location>
</feature>
<dbReference type="EMBL" id="RWGY01000031">
    <property type="protein sequence ID" value="TVU14495.1"/>
    <property type="molecule type" value="Genomic_DNA"/>
</dbReference>
<dbReference type="Pfam" id="PF07732">
    <property type="entry name" value="Cu-oxidase_3"/>
    <property type="match status" value="1"/>
</dbReference>
<comment type="caution">
    <text evidence="4">The sequence shown here is derived from an EMBL/GenBank/DDBJ whole genome shotgun (WGS) entry which is preliminary data.</text>
</comment>